<dbReference type="AlphaFoldDB" id="A0A7W6CHN3"/>
<keyword evidence="1 2" id="KW-0238">DNA-binding</keyword>
<name>A0A7W6CHN3_9SPHN</name>
<reference evidence="4 5" key="1">
    <citation type="submission" date="2020-08" db="EMBL/GenBank/DDBJ databases">
        <title>Genomic Encyclopedia of Type Strains, Phase IV (KMG-IV): sequencing the most valuable type-strain genomes for metagenomic binning, comparative biology and taxonomic classification.</title>
        <authorList>
            <person name="Goeker M."/>
        </authorList>
    </citation>
    <scope>NUCLEOTIDE SEQUENCE [LARGE SCALE GENOMIC DNA]</scope>
    <source>
        <strain evidence="4 5">DSM 27057</strain>
    </source>
</reference>
<dbReference type="GO" id="GO:0000976">
    <property type="term" value="F:transcription cis-regulatory region binding"/>
    <property type="evidence" value="ECO:0007669"/>
    <property type="project" value="TreeGrafter"/>
</dbReference>
<evidence type="ECO:0000313" key="5">
    <source>
        <dbReference type="Proteomes" id="UP000548867"/>
    </source>
</evidence>
<evidence type="ECO:0000256" key="1">
    <source>
        <dbReference type="ARBA" id="ARBA00023125"/>
    </source>
</evidence>
<sequence length="202" mass="21288">MGPKKRLSPEASRNAAMEAARDLLVEQGPQGVTLKAVAARVGRTHANLLHHFGSAAELQKALAEHMAVSICASVARAVLAQRDGSGSARDVVDLAFDAFGKQGGGQLVSWMRLIGNVDALDTIVRSIHAIVDEVHDAGEVCMRHVTQTLVLLALGDSMIGASLADSLEISRDSSREMAARLIETEAVRLGLVPAERALTPLG</sequence>
<dbReference type="GO" id="GO:0003700">
    <property type="term" value="F:DNA-binding transcription factor activity"/>
    <property type="evidence" value="ECO:0007669"/>
    <property type="project" value="TreeGrafter"/>
</dbReference>
<dbReference type="RefSeq" id="WP_172341806.1">
    <property type="nucleotide sequence ID" value="NZ_JACIDX010000011.1"/>
</dbReference>
<dbReference type="EMBL" id="JACIDX010000011">
    <property type="protein sequence ID" value="MBB3955997.1"/>
    <property type="molecule type" value="Genomic_DNA"/>
</dbReference>
<dbReference type="Proteomes" id="UP000548867">
    <property type="component" value="Unassembled WGS sequence"/>
</dbReference>
<accession>A0A7W6CHN3</accession>
<evidence type="ECO:0000256" key="2">
    <source>
        <dbReference type="PROSITE-ProRule" id="PRU00335"/>
    </source>
</evidence>
<evidence type="ECO:0000313" key="4">
    <source>
        <dbReference type="EMBL" id="MBB3955997.1"/>
    </source>
</evidence>
<feature type="domain" description="HTH tetR-type" evidence="3">
    <location>
        <begin position="10"/>
        <end position="70"/>
    </location>
</feature>
<feature type="DNA-binding region" description="H-T-H motif" evidence="2">
    <location>
        <begin position="33"/>
        <end position="52"/>
    </location>
</feature>
<dbReference type="InterPro" id="IPR001647">
    <property type="entry name" value="HTH_TetR"/>
</dbReference>
<gene>
    <name evidence="4" type="ORF">GGR38_002954</name>
</gene>
<evidence type="ECO:0000259" key="3">
    <source>
        <dbReference type="PROSITE" id="PS50977"/>
    </source>
</evidence>
<dbReference type="InterPro" id="IPR009057">
    <property type="entry name" value="Homeodomain-like_sf"/>
</dbReference>
<dbReference type="SUPFAM" id="SSF46689">
    <property type="entry name" value="Homeodomain-like"/>
    <property type="match status" value="1"/>
</dbReference>
<dbReference type="PROSITE" id="PS50977">
    <property type="entry name" value="HTH_TETR_2"/>
    <property type="match status" value="1"/>
</dbReference>
<dbReference type="PANTHER" id="PTHR30055">
    <property type="entry name" value="HTH-TYPE TRANSCRIPTIONAL REGULATOR RUTR"/>
    <property type="match status" value="1"/>
</dbReference>
<proteinExistence type="predicted"/>
<dbReference type="Gene3D" id="1.10.357.10">
    <property type="entry name" value="Tetracycline Repressor, domain 2"/>
    <property type="match status" value="1"/>
</dbReference>
<dbReference type="Pfam" id="PF00440">
    <property type="entry name" value="TetR_N"/>
    <property type="match status" value="1"/>
</dbReference>
<dbReference type="InterPro" id="IPR050109">
    <property type="entry name" value="HTH-type_TetR-like_transc_reg"/>
</dbReference>
<dbReference type="PANTHER" id="PTHR30055:SF223">
    <property type="entry name" value="HTH-TYPE TRANSCRIPTIONAL REGULATOR UIDR"/>
    <property type="match status" value="1"/>
</dbReference>
<keyword evidence="5" id="KW-1185">Reference proteome</keyword>
<comment type="caution">
    <text evidence="4">The sequence shown here is derived from an EMBL/GenBank/DDBJ whole genome shotgun (WGS) entry which is preliminary data.</text>
</comment>
<organism evidence="4 5">
    <name type="scientific">Novosphingobium sediminicola</name>
    <dbReference type="NCBI Taxonomy" id="563162"/>
    <lineage>
        <taxon>Bacteria</taxon>
        <taxon>Pseudomonadati</taxon>
        <taxon>Pseudomonadota</taxon>
        <taxon>Alphaproteobacteria</taxon>
        <taxon>Sphingomonadales</taxon>
        <taxon>Sphingomonadaceae</taxon>
        <taxon>Novosphingobium</taxon>
    </lineage>
</organism>
<protein>
    <submittedName>
        <fullName evidence="4">AcrR family transcriptional regulator</fullName>
    </submittedName>
</protein>